<evidence type="ECO:0000313" key="2">
    <source>
        <dbReference type="EMBL" id="PKU22870.1"/>
    </source>
</evidence>
<feature type="transmembrane region" description="Helical" evidence="1">
    <location>
        <begin position="75"/>
        <end position="98"/>
    </location>
</feature>
<gene>
    <name evidence="2" type="ORF">CWS72_19645</name>
</gene>
<evidence type="ECO:0000256" key="1">
    <source>
        <dbReference type="SAM" id="Phobius"/>
    </source>
</evidence>
<dbReference type="PANTHER" id="PTHR37692">
    <property type="entry name" value="HYPOTHETICAL MEMBRANE SPANNING PROTEIN"/>
    <property type="match status" value="1"/>
</dbReference>
<dbReference type="PANTHER" id="PTHR37692:SF1">
    <property type="entry name" value="DUF420 DOMAIN-CONTAINING PROTEIN"/>
    <property type="match status" value="1"/>
</dbReference>
<dbReference type="OrthoDB" id="9811380at2"/>
<dbReference type="InterPro" id="IPR007352">
    <property type="entry name" value="DUF420"/>
</dbReference>
<keyword evidence="1" id="KW-1133">Transmembrane helix</keyword>
<dbReference type="AlphaFoldDB" id="A0A2N3PR32"/>
<proteinExistence type="predicted"/>
<reference evidence="3" key="1">
    <citation type="submission" date="2017-12" db="EMBL/GenBank/DDBJ databases">
        <title>Draft genome sequence of Telmatospirillum siberiense 26-4b1T, an acidotolerant peatland alphaproteobacterium potentially involved in sulfur cycling.</title>
        <authorList>
            <person name="Hausmann B."/>
            <person name="Pjevac P."/>
            <person name="Schreck K."/>
            <person name="Herbold C.W."/>
            <person name="Daims H."/>
            <person name="Wagner M."/>
            <person name="Pester M."/>
            <person name="Loy A."/>
        </authorList>
    </citation>
    <scope>NUCLEOTIDE SEQUENCE [LARGE SCALE GENOMIC DNA]</scope>
    <source>
        <strain evidence="3">26-4b1</strain>
    </source>
</reference>
<keyword evidence="1" id="KW-0812">Transmembrane</keyword>
<dbReference type="RefSeq" id="WP_101252343.1">
    <property type="nucleotide sequence ID" value="NZ_PIUM01000026.1"/>
</dbReference>
<feature type="transmembrane region" description="Helical" evidence="1">
    <location>
        <begin position="118"/>
        <end position="137"/>
    </location>
</feature>
<evidence type="ECO:0000313" key="3">
    <source>
        <dbReference type="Proteomes" id="UP000233293"/>
    </source>
</evidence>
<dbReference type="EMBL" id="PIUM01000026">
    <property type="protein sequence ID" value="PKU22870.1"/>
    <property type="molecule type" value="Genomic_DNA"/>
</dbReference>
<sequence>MLAVLPHVTAGLNALAGVLLLIGFSLIKTRHQRAHRLVMTAAVITSVLFLAAYLLHHFTAPVFIFPGQGLVRPLYFTMLISHVGLAILVTPMAALTFLRARRGDFALHRGLARWTFPVWIYVSATGILVYILLYHVYRPVGV</sequence>
<feature type="transmembrane region" description="Helical" evidence="1">
    <location>
        <begin position="6"/>
        <end position="27"/>
    </location>
</feature>
<dbReference type="Pfam" id="PF04238">
    <property type="entry name" value="DUF420"/>
    <property type="match status" value="1"/>
</dbReference>
<protein>
    <submittedName>
        <fullName evidence="2">DUF420 domain-containing protein</fullName>
    </submittedName>
</protein>
<comment type="caution">
    <text evidence="2">The sequence shown here is derived from an EMBL/GenBank/DDBJ whole genome shotgun (WGS) entry which is preliminary data.</text>
</comment>
<organism evidence="2 3">
    <name type="scientific">Telmatospirillum siberiense</name>
    <dbReference type="NCBI Taxonomy" id="382514"/>
    <lineage>
        <taxon>Bacteria</taxon>
        <taxon>Pseudomonadati</taxon>
        <taxon>Pseudomonadota</taxon>
        <taxon>Alphaproteobacteria</taxon>
        <taxon>Rhodospirillales</taxon>
        <taxon>Rhodospirillaceae</taxon>
        <taxon>Telmatospirillum</taxon>
    </lineage>
</organism>
<accession>A0A2N3PR32</accession>
<keyword evidence="1" id="KW-0472">Membrane</keyword>
<keyword evidence="3" id="KW-1185">Reference proteome</keyword>
<dbReference type="Proteomes" id="UP000233293">
    <property type="component" value="Unassembled WGS sequence"/>
</dbReference>
<name>A0A2N3PR32_9PROT</name>
<feature type="transmembrane region" description="Helical" evidence="1">
    <location>
        <begin position="34"/>
        <end position="55"/>
    </location>
</feature>